<feature type="region of interest" description="Disordered" evidence="1">
    <location>
        <begin position="536"/>
        <end position="586"/>
    </location>
</feature>
<feature type="region of interest" description="Disordered" evidence="1">
    <location>
        <begin position="801"/>
        <end position="820"/>
    </location>
</feature>
<gene>
    <name evidence="2" type="ORF">Pmani_015230</name>
</gene>
<feature type="compositionally biased region" description="Polar residues" evidence="1">
    <location>
        <begin position="1"/>
        <end position="10"/>
    </location>
</feature>
<dbReference type="EMBL" id="JAWZYT010001310">
    <property type="protein sequence ID" value="KAK4313419.1"/>
    <property type="molecule type" value="Genomic_DNA"/>
</dbReference>
<feature type="region of interest" description="Disordered" evidence="1">
    <location>
        <begin position="769"/>
        <end position="793"/>
    </location>
</feature>
<comment type="caution">
    <text evidence="2">The sequence shown here is derived from an EMBL/GenBank/DDBJ whole genome shotgun (WGS) entry which is preliminary data.</text>
</comment>
<feature type="compositionally biased region" description="Basic and acidic residues" evidence="1">
    <location>
        <begin position="700"/>
        <end position="709"/>
    </location>
</feature>
<reference evidence="2" key="1">
    <citation type="submission" date="2023-11" db="EMBL/GenBank/DDBJ databases">
        <title>Genome assemblies of two species of porcelain crab, Petrolisthes cinctipes and Petrolisthes manimaculis (Anomura: Porcellanidae).</title>
        <authorList>
            <person name="Angst P."/>
        </authorList>
    </citation>
    <scope>NUCLEOTIDE SEQUENCE</scope>
    <source>
        <strain evidence="2">PB745_02</strain>
        <tissue evidence="2">Gill</tissue>
    </source>
</reference>
<accession>A0AAE1PSC0</accession>
<sequence>MGAMSNTPSRRLSLRRKRGTKEAHDTGIPASKKSSPSLDTVSDGETGHTLSSQIYTSRRTRSQSGTLHTQPLQPPPPPPLTSPYHLLQSPKNKGYQDSSHATPQAKRRQETCESLQQHSPDMPFLSSQLCSTQDCEVVWNCDSPGFSKDDLKRLHGDQTESNVGECSMSPLEKSSSVPNRALFSWARNKPTNTTSAGISKTTSQLNQLLDQLCKSKDEETKAPDSMNLMELPESHNEYSSSTQNSTLSSSPLLPKLLLAPSSQPFTVFEKPCSLKSGNNLAPVEDALDVYGSVDDSVWDDELNLGICDISGIDLASDQNKKTLVKETDSSVITLNKLEPTDAAVDIICESSDVFDDDLFNESVIRTTQAVEEALVELNELQDPIKSGGINECILNNKFEKNIMPQTSVRINAHLSEQCTEEPTTSCRNDCELKDNFFSSSCDTSAVLRKCQTSSEKHPQRQVRNSFRLGLYVHSYQKENVLSIESCQKTNNDISINTGYSINSNLKINPVISKQQAQSTCAQTRSLKNIVRIPTKTSYPSSIGTKRNSPSNTSLYMEDGSSDKSLSRKGPILRSQSTGNAKITGTVEQARRSNSCAKIDTTREFEEDDEIFKSLLSVLPEDDKLLEGQILQPQVIMASHKLANVKENAIYLEKSTIFTEKSSVETEKKDAIQVDQKELLGIVTRKSSNLEYTGVIRDRTTHNQKYENRDTTSNWTPHLKSGMKEDSGKQACASRTCNIDETPAQLQTSDMLDDDLFEDDVLTLIDEVESQYGSQQPHSGPSSSQHSQSQLVQCTQDEIARKKEAARRLREERKQHRHCSS</sequence>
<feature type="compositionally biased region" description="Polar residues" evidence="1">
    <location>
        <begin position="536"/>
        <end position="554"/>
    </location>
</feature>
<feature type="compositionally biased region" description="Polar residues" evidence="1">
    <location>
        <begin position="573"/>
        <end position="586"/>
    </location>
</feature>
<keyword evidence="3" id="KW-1185">Reference proteome</keyword>
<feature type="compositionally biased region" description="Polar residues" evidence="1">
    <location>
        <begin position="89"/>
        <end position="102"/>
    </location>
</feature>
<evidence type="ECO:0000256" key="1">
    <source>
        <dbReference type="SAM" id="MobiDB-lite"/>
    </source>
</evidence>
<feature type="compositionally biased region" description="Pro residues" evidence="1">
    <location>
        <begin position="72"/>
        <end position="81"/>
    </location>
</feature>
<dbReference type="Proteomes" id="UP001292094">
    <property type="component" value="Unassembled WGS sequence"/>
</dbReference>
<protein>
    <submittedName>
        <fullName evidence="2">Uncharacterized protein</fullName>
    </submittedName>
</protein>
<organism evidence="2 3">
    <name type="scientific">Petrolisthes manimaculis</name>
    <dbReference type="NCBI Taxonomy" id="1843537"/>
    <lineage>
        <taxon>Eukaryota</taxon>
        <taxon>Metazoa</taxon>
        <taxon>Ecdysozoa</taxon>
        <taxon>Arthropoda</taxon>
        <taxon>Crustacea</taxon>
        <taxon>Multicrustacea</taxon>
        <taxon>Malacostraca</taxon>
        <taxon>Eumalacostraca</taxon>
        <taxon>Eucarida</taxon>
        <taxon>Decapoda</taxon>
        <taxon>Pleocyemata</taxon>
        <taxon>Anomura</taxon>
        <taxon>Galatheoidea</taxon>
        <taxon>Porcellanidae</taxon>
        <taxon>Petrolisthes</taxon>
    </lineage>
</organism>
<evidence type="ECO:0000313" key="3">
    <source>
        <dbReference type="Proteomes" id="UP001292094"/>
    </source>
</evidence>
<name>A0AAE1PSC0_9EUCA</name>
<proteinExistence type="predicted"/>
<evidence type="ECO:0000313" key="2">
    <source>
        <dbReference type="EMBL" id="KAK4313419.1"/>
    </source>
</evidence>
<feature type="compositionally biased region" description="Basic and acidic residues" evidence="1">
    <location>
        <begin position="801"/>
        <end position="813"/>
    </location>
</feature>
<feature type="compositionally biased region" description="Polar residues" evidence="1">
    <location>
        <begin position="48"/>
        <end position="66"/>
    </location>
</feature>
<feature type="region of interest" description="Disordered" evidence="1">
    <location>
        <begin position="1"/>
        <end position="119"/>
    </location>
</feature>
<dbReference type="AlphaFoldDB" id="A0AAE1PSC0"/>
<feature type="compositionally biased region" description="Low complexity" evidence="1">
    <location>
        <begin position="769"/>
        <end position="789"/>
    </location>
</feature>
<feature type="region of interest" description="Disordered" evidence="1">
    <location>
        <begin position="700"/>
        <end position="726"/>
    </location>
</feature>